<accession>A0A0H3WTI8</accession>
<reference evidence="4" key="1">
    <citation type="submission" date="2016-06" db="EMBL/GenBank/DDBJ databases">
        <title>Complete Genome Sequence of Pandoraea faecigallinarum DSM-23572.</title>
        <authorList>
            <person name="Yong D."/>
            <person name="Ee R."/>
            <person name="Lim Y.-L."/>
            <person name="Yin W.-F."/>
            <person name="Chan K.-G."/>
        </authorList>
    </citation>
    <scope>NUCLEOTIDE SEQUENCE</scope>
    <source>
        <strain evidence="4">DSM 23572</strain>
    </source>
</reference>
<dbReference type="PANTHER" id="PTHR42937">
    <property type="match status" value="1"/>
</dbReference>
<dbReference type="SUPFAM" id="SSF53686">
    <property type="entry name" value="Tryptophan synthase beta subunit-like PLP-dependent enzymes"/>
    <property type="match status" value="1"/>
</dbReference>
<dbReference type="InterPro" id="IPR001926">
    <property type="entry name" value="TrpB-like_PALP"/>
</dbReference>
<dbReference type="STRING" id="656179.AB870_14450"/>
<evidence type="ECO:0000256" key="1">
    <source>
        <dbReference type="ARBA" id="ARBA00001933"/>
    </source>
</evidence>
<protein>
    <submittedName>
        <fullName evidence="4">PLP-dependent lyase/thiolase</fullName>
    </submittedName>
</protein>
<evidence type="ECO:0000313" key="4">
    <source>
        <dbReference type="EMBL" id="AKM31062.1"/>
    </source>
</evidence>
<evidence type="ECO:0000256" key="2">
    <source>
        <dbReference type="ARBA" id="ARBA00022898"/>
    </source>
</evidence>
<gene>
    <name evidence="4" type="ORF">AB870_14450</name>
</gene>
<dbReference type="AlphaFoldDB" id="A0A0H3WTI8"/>
<dbReference type="PANTHER" id="PTHR42937:SF1">
    <property type="entry name" value="DIAMINOPROPIONATE AMMONIA-LYASE"/>
    <property type="match status" value="1"/>
</dbReference>
<comment type="cofactor">
    <cofactor evidence="1">
        <name>pyridoxal 5'-phosphate</name>
        <dbReference type="ChEBI" id="CHEBI:597326"/>
    </cofactor>
</comment>
<dbReference type="GO" id="GO:0016829">
    <property type="term" value="F:lyase activity"/>
    <property type="evidence" value="ECO:0007669"/>
    <property type="project" value="UniProtKB-KW"/>
</dbReference>
<dbReference type="OrthoDB" id="34584at2"/>
<dbReference type="RefSeq" id="WP_047906874.1">
    <property type="nucleotide sequence ID" value="NZ_CP011807.3"/>
</dbReference>
<organism evidence="4 5">
    <name type="scientific">Pandoraea faecigallinarum</name>
    <dbReference type="NCBI Taxonomy" id="656179"/>
    <lineage>
        <taxon>Bacteria</taxon>
        <taxon>Pseudomonadati</taxon>
        <taxon>Pseudomonadota</taxon>
        <taxon>Betaproteobacteria</taxon>
        <taxon>Burkholderiales</taxon>
        <taxon>Burkholderiaceae</taxon>
        <taxon>Pandoraea</taxon>
    </lineage>
</organism>
<dbReference type="KEGG" id="pfg:AB870_14450"/>
<dbReference type="Gene3D" id="3.40.50.1100">
    <property type="match status" value="2"/>
</dbReference>
<keyword evidence="2" id="KW-0663">Pyridoxal phosphate</keyword>
<evidence type="ECO:0000313" key="5">
    <source>
        <dbReference type="Proteomes" id="UP000035651"/>
    </source>
</evidence>
<evidence type="ECO:0000259" key="3">
    <source>
        <dbReference type="Pfam" id="PF00291"/>
    </source>
</evidence>
<name>A0A0H3WTI8_9BURK</name>
<keyword evidence="4" id="KW-0456">Lyase</keyword>
<dbReference type="Proteomes" id="UP000035651">
    <property type="component" value="Chromosome"/>
</dbReference>
<dbReference type="InterPro" id="IPR036052">
    <property type="entry name" value="TrpB-like_PALP_sf"/>
</dbReference>
<feature type="domain" description="Tryptophan synthase beta chain-like PALP" evidence="3">
    <location>
        <begin position="42"/>
        <end position="384"/>
    </location>
</feature>
<dbReference type="PATRIC" id="fig|656179.3.peg.3077"/>
<dbReference type="NCBIfam" id="NF006058">
    <property type="entry name" value="PRK08206.1"/>
    <property type="match status" value="1"/>
</dbReference>
<dbReference type="CDD" id="cd00640">
    <property type="entry name" value="Trp-synth-beta_II"/>
    <property type="match status" value="1"/>
</dbReference>
<sequence>MFYVNPHAMRGPYPADLQTIMSIARAQQSREWLSHWDGLVPGSTPLRALPDLAASLGVRSVLVKDEALRSALGSFKALGAPIALVRLLLRRFEGHGFTARSLLNGEHRDALAAAGFTVVSATDGNHGRALAAAAQSIGCRCVIVLHAQVSVEREQAIAAYGAQIVRIAGNYDDSVEEAAALAERNECKGWHVVSDTSYDGYEIIPRDVMQGYAAVAAEVSEALDGDASPKDAACPITHVFLQGGVGGLAAGIVSYLWERWGVWRPTFVVVEPEQADCLYQSAMAGKAASASGAVDSVMAGLACGETSPLAWRFLQPAVDAFMTVTDAQAVDAMKRLATGTGNDVPFVAGESGVAGLAGLRLAAATPAMASALGLTSGSRVLLINTEGATAPSVYADLVGESATSVTQRQQAWLAR</sequence>
<dbReference type="EMBL" id="CP011807">
    <property type="protein sequence ID" value="AKM31062.1"/>
    <property type="molecule type" value="Genomic_DNA"/>
</dbReference>
<proteinExistence type="predicted"/>
<keyword evidence="5" id="KW-1185">Reference proteome</keyword>
<dbReference type="Pfam" id="PF00291">
    <property type="entry name" value="PALP"/>
    <property type="match status" value="1"/>
</dbReference>